<proteinExistence type="predicted"/>
<protein>
    <submittedName>
        <fullName evidence="1">ROK family protein</fullName>
    </submittedName>
</protein>
<dbReference type="InterPro" id="IPR043129">
    <property type="entry name" value="ATPase_NBD"/>
</dbReference>
<reference evidence="1" key="1">
    <citation type="submission" date="2022-05" db="EMBL/GenBank/DDBJ databases">
        <authorList>
            <person name="Pankratov T."/>
        </authorList>
    </citation>
    <scope>NUCLEOTIDE SEQUENCE</scope>
    <source>
        <strain evidence="1">BP6-180914</strain>
    </source>
</reference>
<dbReference type="Gene3D" id="3.30.420.40">
    <property type="match status" value="2"/>
</dbReference>
<dbReference type="Proteomes" id="UP001165667">
    <property type="component" value="Unassembled WGS sequence"/>
</dbReference>
<dbReference type="RefSeq" id="WP_282589666.1">
    <property type="nucleotide sequence ID" value="NZ_JAMOIM010000160.1"/>
</dbReference>
<evidence type="ECO:0000313" key="1">
    <source>
        <dbReference type="EMBL" id="MCW6513294.1"/>
    </source>
</evidence>
<dbReference type="EMBL" id="JAMOIM010000160">
    <property type="protein sequence ID" value="MCW6513294.1"/>
    <property type="molecule type" value="Genomic_DNA"/>
</dbReference>
<dbReference type="AlphaFoldDB" id="A0AA42CN19"/>
<comment type="caution">
    <text evidence="1">The sequence shown here is derived from an EMBL/GenBank/DDBJ whole genome shotgun (WGS) entry which is preliminary data.</text>
</comment>
<dbReference type="InterPro" id="IPR000600">
    <property type="entry name" value="ROK"/>
</dbReference>
<organism evidence="1 2">
    <name type="scientific">Lichenifustis flavocetrariae</name>
    <dbReference type="NCBI Taxonomy" id="2949735"/>
    <lineage>
        <taxon>Bacteria</taxon>
        <taxon>Pseudomonadati</taxon>
        <taxon>Pseudomonadota</taxon>
        <taxon>Alphaproteobacteria</taxon>
        <taxon>Hyphomicrobiales</taxon>
        <taxon>Lichenihabitantaceae</taxon>
        <taxon>Lichenifustis</taxon>
    </lineage>
</organism>
<sequence length="199" mass="20155">MPRAPVLAIDLGGTKLAAALIDGPLILERRETPTDRTGGPTAWIEAVARLVAGWTGTRSAGIAVTGLVRDGVWRAVNPDTLAVPDDFPLTKTLAAQLGMPVVARNDAQAAAWGEYRFGAGRGGTAVFVTVSTGIGGGIVIDGRLVEGRRGLAGHIGISPIETTDGVRMLEEVASGAALARMATGHGGAAAVTTAALQGE</sequence>
<evidence type="ECO:0000313" key="2">
    <source>
        <dbReference type="Proteomes" id="UP001165667"/>
    </source>
</evidence>
<dbReference type="PANTHER" id="PTHR18964:SF169">
    <property type="entry name" value="N-ACETYLMANNOSAMINE KINASE"/>
    <property type="match status" value="1"/>
</dbReference>
<dbReference type="SUPFAM" id="SSF53067">
    <property type="entry name" value="Actin-like ATPase domain"/>
    <property type="match status" value="1"/>
</dbReference>
<accession>A0AA42CN19</accession>
<name>A0AA42CN19_9HYPH</name>
<feature type="non-terminal residue" evidence="1">
    <location>
        <position position="199"/>
    </location>
</feature>
<keyword evidence="2" id="KW-1185">Reference proteome</keyword>
<dbReference type="Pfam" id="PF00480">
    <property type="entry name" value="ROK"/>
    <property type="match status" value="1"/>
</dbReference>
<dbReference type="PANTHER" id="PTHR18964">
    <property type="entry name" value="ROK (REPRESSOR, ORF, KINASE) FAMILY"/>
    <property type="match status" value="1"/>
</dbReference>
<gene>
    <name evidence="1" type="ORF">M8523_36330</name>
</gene>